<evidence type="ECO:0000256" key="5">
    <source>
        <dbReference type="ARBA" id="ARBA00022989"/>
    </source>
</evidence>
<evidence type="ECO:0000256" key="1">
    <source>
        <dbReference type="ARBA" id="ARBA00004651"/>
    </source>
</evidence>
<feature type="transmembrane region" description="Helical" evidence="7">
    <location>
        <begin position="682"/>
        <end position="701"/>
    </location>
</feature>
<sequence length="784" mass="82167">MLSRIGRWCHNRRGIVVISWLVLLFVMGGISGAVGSAFSTAFSLPDVESARGFDILEEHFGGQGGGAGGTIVFRTDSGVADPQVQQAMSGFLAAVDDIPDLEVVSPYSPEGQQQIVAVGPEAGKIAYAQVSVPTDYSIEQAAEVTKRMDELKPQIPGLQVEYGGAIFAEFAAPESEILGLAFAIFILVVAFGSVLAMGLPIGTAIAGIGLGSIVVGLLSNVVEMPDFTSILAVMIGLGVGIDYALFIVTRYREGLHAGLSTEHAVGVAINTAGRAVLFAGTTVVISLLGMLLMNLAFVSGLGIGAAVTVLMTMLASITLLPALLGFAGERVEVTRWRGLIAASLVAIALLAVGVGMGELALFVALPLAVIVLIAGFFVGPLKREVPRRAVKPVERTPAYRWSHWIQAHPWPAVIAGTVALLVMAAPVLSLRLGFADEGNYPEETTTRKAYDLLATGFGPGFNGPILLASELPSGTSPESLQRVTDALTQSPGVAFATPARPNNPDLAGATAALWTVIPTTAPQDEATSDLVKRLRSDVLPPATAGTGLDVAVSGSVGASVDFTNYIAARLPMFIGVVLSLSFVLLMLVFRSLLVPLKAVIMNLISIAAAYGLVVAVFQWGWGKELIGIGKGGPIEPFVPMMMFAIVFGLSMDYEVFLLSRVKEEYDRGSSNAKAVTDGLTSTARVITAAAAIMVFVFGSFLLEADRIIKMFGLGLASAILLDATIVRMLLVPATMELLGEANWWLPKWLGRILPKIDVEGSGNDTLQDIEAGEVEGESPVPAGV</sequence>
<dbReference type="InterPro" id="IPR004869">
    <property type="entry name" value="MMPL_dom"/>
</dbReference>
<feature type="transmembrane region" description="Helical" evidence="7">
    <location>
        <begin position="204"/>
        <end position="222"/>
    </location>
</feature>
<dbReference type="Gene3D" id="1.20.1640.10">
    <property type="entry name" value="Multidrug efflux transporter AcrB transmembrane domain"/>
    <property type="match status" value="2"/>
</dbReference>
<accession>A0A6J4IGM8</accession>
<feature type="domain" description="SSD" evidence="8">
    <location>
        <begin position="177"/>
        <end position="326"/>
    </location>
</feature>
<feature type="transmembrane region" description="Helical" evidence="7">
    <location>
        <begin position="410"/>
        <end position="434"/>
    </location>
</feature>
<feature type="transmembrane region" description="Helical" evidence="7">
    <location>
        <begin position="641"/>
        <end position="661"/>
    </location>
</feature>
<evidence type="ECO:0000256" key="6">
    <source>
        <dbReference type="ARBA" id="ARBA00023136"/>
    </source>
</evidence>
<dbReference type="PROSITE" id="PS50156">
    <property type="entry name" value="SSD"/>
    <property type="match status" value="1"/>
</dbReference>
<dbReference type="AlphaFoldDB" id="A0A6J4IGM8"/>
<comment type="subcellular location">
    <subcellularLocation>
        <location evidence="1">Cell membrane</location>
        <topology evidence="1">Multi-pass membrane protein</topology>
    </subcellularLocation>
</comment>
<feature type="transmembrane region" description="Helical" evidence="7">
    <location>
        <begin position="275"/>
        <end position="297"/>
    </location>
</feature>
<keyword evidence="6 7" id="KW-0472">Membrane</keyword>
<gene>
    <name evidence="9" type="ORF">AVDCRST_MAG50-2527</name>
</gene>
<keyword evidence="3" id="KW-1003">Cell membrane</keyword>
<feature type="transmembrane region" description="Helical" evidence="7">
    <location>
        <begin position="360"/>
        <end position="381"/>
    </location>
</feature>
<dbReference type="SUPFAM" id="SSF82866">
    <property type="entry name" value="Multidrug efflux transporter AcrB transmembrane domain"/>
    <property type="match status" value="2"/>
</dbReference>
<feature type="transmembrane region" description="Helical" evidence="7">
    <location>
        <begin position="566"/>
        <end position="587"/>
    </location>
</feature>
<evidence type="ECO:0000256" key="4">
    <source>
        <dbReference type="ARBA" id="ARBA00022692"/>
    </source>
</evidence>
<comment type="similarity">
    <text evidence="2">Belongs to the resistance-nodulation-cell division (RND) (TC 2.A.6) family. MmpL subfamily.</text>
</comment>
<feature type="transmembrane region" description="Helical" evidence="7">
    <location>
        <begin position="228"/>
        <end position="248"/>
    </location>
</feature>
<keyword evidence="4 7" id="KW-0812">Transmembrane</keyword>
<evidence type="ECO:0000313" key="9">
    <source>
        <dbReference type="EMBL" id="CAA9249596.1"/>
    </source>
</evidence>
<dbReference type="PANTHER" id="PTHR33406">
    <property type="entry name" value="MEMBRANE PROTEIN MJ1562-RELATED"/>
    <property type="match status" value="1"/>
</dbReference>
<feature type="transmembrane region" description="Helical" evidence="7">
    <location>
        <begin position="336"/>
        <end position="354"/>
    </location>
</feature>
<dbReference type="PANTHER" id="PTHR33406:SF11">
    <property type="entry name" value="MEMBRANE PROTEIN SCO6666-RELATED"/>
    <property type="match status" value="1"/>
</dbReference>
<dbReference type="GO" id="GO:0005886">
    <property type="term" value="C:plasma membrane"/>
    <property type="evidence" value="ECO:0007669"/>
    <property type="project" value="UniProtKB-SubCell"/>
</dbReference>
<proteinExistence type="inferred from homology"/>
<reference evidence="9" key="1">
    <citation type="submission" date="2020-02" db="EMBL/GenBank/DDBJ databases">
        <authorList>
            <person name="Meier V. D."/>
        </authorList>
    </citation>
    <scope>NUCLEOTIDE SEQUENCE</scope>
    <source>
        <strain evidence="9">AVDCRST_MAG50</strain>
    </source>
</reference>
<dbReference type="InterPro" id="IPR000731">
    <property type="entry name" value="SSD"/>
</dbReference>
<keyword evidence="5 7" id="KW-1133">Transmembrane helix</keyword>
<evidence type="ECO:0000259" key="8">
    <source>
        <dbReference type="PROSITE" id="PS50156"/>
    </source>
</evidence>
<dbReference type="EMBL" id="CADCTF010000104">
    <property type="protein sequence ID" value="CAA9249596.1"/>
    <property type="molecule type" value="Genomic_DNA"/>
</dbReference>
<organism evidence="9">
    <name type="scientific">uncultured Acidimicrobiales bacterium</name>
    <dbReference type="NCBI Taxonomy" id="310071"/>
    <lineage>
        <taxon>Bacteria</taxon>
        <taxon>Bacillati</taxon>
        <taxon>Actinomycetota</taxon>
        <taxon>Acidimicrobiia</taxon>
        <taxon>Acidimicrobiales</taxon>
        <taxon>environmental samples</taxon>
    </lineage>
</organism>
<dbReference type="Pfam" id="PF03176">
    <property type="entry name" value="MMPL"/>
    <property type="match status" value="2"/>
</dbReference>
<feature type="transmembrane region" description="Helical" evidence="7">
    <location>
        <begin position="177"/>
        <end position="197"/>
    </location>
</feature>
<evidence type="ECO:0000256" key="7">
    <source>
        <dbReference type="SAM" id="Phobius"/>
    </source>
</evidence>
<feature type="transmembrane region" description="Helical" evidence="7">
    <location>
        <begin position="303"/>
        <end position="324"/>
    </location>
</feature>
<feature type="transmembrane region" description="Helical" evidence="7">
    <location>
        <begin position="599"/>
        <end position="621"/>
    </location>
</feature>
<evidence type="ECO:0000256" key="3">
    <source>
        <dbReference type="ARBA" id="ARBA00022475"/>
    </source>
</evidence>
<evidence type="ECO:0000256" key="2">
    <source>
        <dbReference type="ARBA" id="ARBA00010157"/>
    </source>
</evidence>
<protein>
    <submittedName>
        <fullName evidence="9">Integral membrane protein</fullName>
    </submittedName>
</protein>
<dbReference type="InterPro" id="IPR050545">
    <property type="entry name" value="Mycobact_MmpL"/>
</dbReference>
<name>A0A6J4IGM8_9ACTN</name>